<dbReference type="AlphaFoldDB" id="A0A4R0IVF3"/>
<feature type="domain" description="FHA" evidence="2">
    <location>
        <begin position="257"/>
        <end position="307"/>
    </location>
</feature>
<dbReference type="EMBL" id="SJKC01000002">
    <property type="protein sequence ID" value="TCC37941.1"/>
    <property type="molecule type" value="Genomic_DNA"/>
</dbReference>
<dbReference type="Gene3D" id="2.60.200.20">
    <property type="match status" value="1"/>
</dbReference>
<comment type="caution">
    <text evidence="3">The sequence shown here is derived from an EMBL/GenBank/DDBJ whole genome shotgun (WGS) entry which is preliminary data.</text>
</comment>
<reference evidence="3 4" key="1">
    <citation type="submission" date="2019-02" db="EMBL/GenBank/DDBJ databases">
        <title>Kribbella capetownensis sp. nov. and Kribbella speibonae sp. nov., isolated from soil.</title>
        <authorList>
            <person name="Curtis S.M."/>
            <person name="Norton I."/>
            <person name="Everest G.J."/>
            <person name="Meyers P.R."/>
        </authorList>
    </citation>
    <scope>NUCLEOTIDE SEQUENCE [LARGE SCALE GENOMIC DNA]</scope>
    <source>
        <strain evidence="3 4">YM55</strain>
    </source>
</reference>
<dbReference type="SMART" id="SM00240">
    <property type="entry name" value="FHA"/>
    <property type="match status" value="1"/>
</dbReference>
<protein>
    <submittedName>
        <fullName evidence="3">FHA domain-containing protein</fullName>
    </submittedName>
</protein>
<dbReference type="Pfam" id="PF00498">
    <property type="entry name" value="FHA"/>
    <property type="match status" value="1"/>
</dbReference>
<evidence type="ECO:0000313" key="3">
    <source>
        <dbReference type="EMBL" id="TCC37941.1"/>
    </source>
</evidence>
<name>A0A4R0IVF3_9ACTN</name>
<organism evidence="3 4">
    <name type="scientific">Kribbella speibonae</name>
    <dbReference type="NCBI Taxonomy" id="1572660"/>
    <lineage>
        <taxon>Bacteria</taxon>
        <taxon>Bacillati</taxon>
        <taxon>Actinomycetota</taxon>
        <taxon>Actinomycetes</taxon>
        <taxon>Propionibacteriales</taxon>
        <taxon>Kribbellaceae</taxon>
        <taxon>Kribbella</taxon>
    </lineage>
</organism>
<dbReference type="InterPro" id="IPR008984">
    <property type="entry name" value="SMAD_FHA_dom_sf"/>
</dbReference>
<evidence type="ECO:0000259" key="2">
    <source>
        <dbReference type="PROSITE" id="PS50006"/>
    </source>
</evidence>
<sequence length="330" mass="35179">MLRAPSQSSNRPGPLSRSFSMISTEVTRPRYGGTPSCGVPEQGFRDTDALGVSMGPVSGFVRAVVGDVAFIFSKGMVSAYLLARRNGWPRPQLDVLVRSHGQYVPLAIPTGTVPAVDRLVGLDEFRPAPLITVEFTPGDTGAEAHLTANSPVLITITDVTHREYDAVVLTTSLGAAAYAQLPPGYYHVSAVVIDEYGDLLQGYGAQHNLHVDKGDDLIVSLSIRTAGVTEIAEALETGPQPALVGLDGDVVPLLDLARIGRASDCDLILDRPEVSRHHAELLRIDATSYELRDLGSTNGTQVNGVPIETAMVTHGDEIRLGALPFRLLLA</sequence>
<accession>A0A4R0IVF3</accession>
<dbReference type="SUPFAM" id="SSF49879">
    <property type="entry name" value="SMAD/FHA domain"/>
    <property type="match status" value="1"/>
</dbReference>
<evidence type="ECO:0000256" key="1">
    <source>
        <dbReference type="ARBA" id="ARBA00022553"/>
    </source>
</evidence>
<keyword evidence="1" id="KW-0597">Phosphoprotein</keyword>
<dbReference type="CDD" id="cd00060">
    <property type="entry name" value="FHA"/>
    <property type="match status" value="1"/>
</dbReference>
<dbReference type="Proteomes" id="UP000294225">
    <property type="component" value="Unassembled WGS sequence"/>
</dbReference>
<dbReference type="PROSITE" id="PS50006">
    <property type="entry name" value="FHA_DOMAIN"/>
    <property type="match status" value="1"/>
</dbReference>
<dbReference type="PANTHER" id="PTHR23308">
    <property type="entry name" value="NUCLEAR INHIBITOR OF PROTEIN PHOSPHATASE-1"/>
    <property type="match status" value="1"/>
</dbReference>
<evidence type="ECO:0000313" key="4">
    <source>
        <dbReference type="Proteomes" id="UP000294225"/>
    </source>
</evidence>
<gene>
    <name evidence="3" type="ORF">E0H92_15845</name>
</gene>
<dbReference type="InterPro" id="IPR050923">
    <property type="entry name" value="Cell_Proc_Reg/RNA_Proc"/>
</dbReference>
<proteinExistence type="predicted"/>
<dbReference type="InterPro" id="IPR000253">
    <property type="entry name" value="FHA_dom"/>
</dbReference>